<keyword evidence="2" id="KW-1185">Reference proteome</keyword>
<evidence type="ECO:0000313" key="1">
    <source>
        <dbReference type="EMBL" id="PMD61509.1"/>
    </source>
</evidence>
<dbReference type="InParanoid" id="A0A2J6TET5"/>
<evidence type="ECO:0000313" key="2">
    <source>
        <dbReference type="Proteomes" id="UP000235371"/>
    </source>
</evidence>
<dbReference type="EMBL" id="KZ613786">
    <property type="protein sequence ID" value="PMD61509.1"/>
    <property type="molecule type" value="Genomic_DNA"/>
</dbReference>
<dbReference type="AlphaFoldDB" id="A0A2J6TET5"/>
<organism evidence="1 2">
    <name type="scientific">Hyaloscypha bicolor E</name>
    <dbReference type="NCBI Taxonomy" id="1095630"/>
    <lineage>
        <taxon>Eukaryota</taxon>
        <taxon>Fungi</taxon>
        <taxon>Dikarya</taxon>
        <taxon>Ascomycota</taxon>
        <taxon>Pezizomycotina</taxon>
        <taxon>Leotiomycetes</taxon>
        <taxon>Helotiales</taxon>
        <taxon>Hyaloscyphaceae</taxon>
        <taxon>Hyaloscypha</taxon>
        <taxon>Hyaloscypha bicolor</taxon>
    </lineage>
</organism>
<proteinExistence type="predicted"/>
<sequence length="118" mass="13365">MSTRRRQRLLAREISSWLIHRVSGIFWCLSTLEVVLMRSLIAKTPANSLASQEMLHQHSLSDQISPSYAFSKFGNNPPKKSKFGCSTSLAPGIEETSMSMFMYKSMSIRKESPRLPDP</sequence>
<dbReference type="GeneID" id="36580369"/>
<dbReference type="Proteomes" id="UP000235371">
    <property type="component" value="Unassembled WGS sequence"/>
</dbReference>
<protein>
    <submittedName>
        <fullName evidence="1">Uncharacterized protein</fullName>
    </submittedName>
</protein>
<dbReference type="RefSeq" id="XP_024738413.1">
    <property type="nucleotide sequence ID" value="XM_024872288.1"/>
</dbReference>
<accession>A0A2J6TET5</accession>
<gene>
    <name evidence="1" type="ORF">K444DRAFT_372048</name>
</gene>
<name>A0A2J6TET5_9HELO</name>
<reference evidence="1 2" key="1">
    <citation type="submission" date="2016-04" db="EMBL/GenBank/DDBJ databases">
        <title>A degradative enzymes factory behind the ericoid mycorrhizal symbiosis.</title>
        <authorList>
            <consortium name="DOE Joint Genome Institute"/>
            <person name="Martino E."/>
            <person name="Morin E."/>
            <person name="Grelet G."/>
            <person name="Kuo A."/>
            <person name="Kohler A."/>
            <person name="Daghino S."/>
            <person name="Barry K."/>
            <person name="Choi C."/>
            <person name="Cichocki N."/>
            <person name="Clum A."/>
            <person name="Copeland A."/>
            <person name="Hainaut M."/>
            <person name="Haridas S."/>
            <person name="Labutti K."/>
            <person name="Lindquist E."/>
            <person name="Lipzen A."/>
            <person name="Khouja H.-R."/>
            <person name="Murat C."/>
            <person name="Ohm R."/>
            <person name="Olson A."/>
            <person name="Spatafora J."/>
            <person name="Veneault-Fourrey C."/>
            <person name="Henrissat B."/>
            <person name="Grigoriev I."/>
            <person name="Martin F."/>
            <person name="Perotto S."/>
        </authorList>
    </citation>
    <scope>NUCLEOTIDE SEQUENCE [LARGE SCALE GENOMIC DNA]</scope>
    <source>
        <strain evidence="1 2">E</strain>
    </source>
</reference>